<comment type="caution">
    <text evidence="5">The sequence shown here is derived from an EMBL/GenBank/DDBJ whole genome shotgun (WGS) entry which is preliminary data.</text>
</comment>
<dbReference type="CDD" id="cd00087">
    <property type="entry name" value="FReD"/>
    <property type="match status" value="1"/>
</dbReference>
<feature type="compositionally biased region" description="Polar residues" evidence="2">
    <location>
        <begin position="17"/>
        <end position="27"/>
    </location>
</feature>
<feature type="region of interest" description="Disordered" evidence="2">
    <location>
        <begin position="74"/>
        <end position="93"/>
    </location>
</feature>
<dbReference type="Gene3D" id="3.90.215.10">
    <property type="entry name" value="Gamma Fibrinogen, chain A, domain 1"/>
    <property type="match status" value="1"/>
</dbReference>
<evidence type="ECO:0000256" key="3">
    <source>
        <dbReference type="SAM" id="Phobius"/>
    </source>
</evidence>
<reference evidence="5" key="1">
    <citation type="journal article" date="2021" name="Genome Biol. Evol.">
        <title>A High-Quality Reference Genome for a Parasitic Bivalve with Doubly Uniparental Inheritance (Bivalvia: Unionida).</title>
        <authorList>
            <person name="Smith C.H."/>
        </authorList>
    </citation>
    <scope>NUCLEOTIDE SEQUENCE</scope>
    <source>
        <strain evidence="5">CHS0354</strain>
    </source>
</reference>
<dbReference type="Pfam" id="PF00147">
    <property type="entry name" value="Fibrinogen_C"/>
    <property type="match status" value="1"/>
</dbReference>
<organism evidence="5 6">
    <name type="scientific">Potamilus streckersoni</name>
    <dbReference type="NCBI Taxonomy" id="2493646"/>
    <lineage>
        <taxon>Eukaryota</taxon>
        <taxon>Metazoa</taxon>
        <taxon>Spiralia</taxon>
        <taxon>Lophotrochozoa</taxon>
        <taxon>Mollusca</taxon>
        <taxon>Bivalvia</taxon>
        <taxon>Autobranchia</taxon>
        <taxon>Heteroconchia</taxon>
        <taxon>Palaeoheterodonta</taxon>
        <taxon>Unionida</taxon>
        <taxon>Unionoidea</taxon>
        <taxon>Unionidae</taxon>
        <taxon>Ambleminae</taxon>
        <taxon>Lampsilini</taxon>
        <taxon>Potamilus</taxon>
    </lineage>
</organism>
<dbReference type="AlphaFoldDB" id="A0AAE0SJZ5"/>
<dbReference type="EMBL" id="JAEAOA010001332">
    <property type="protein sequence ID" value="KAK3593406.1"/>
    <property type="molecule type" value="Genomic_DNA"/>
</dbReference>
<name>A0AAE0SJZ5_9BIVA</name>
<evidence type="ECO:0000313" key="5">
    <source>
        <dbReference type="EMBL" id="KAK3593406.1"/>
    </source>
</evidence>
<proteinExistence type="predicted"/>
<gene>
    <name evidence="5" type="ORF">CHS0354_021985</name>
</gene>
<dbReference type="InterPro" id="IPR014716">
    <property type="entry name" value="Fibrinogen_a/b/g_C_1"/>
</dbReference>
<reference evidence="5" key="3">
    <citation type="submission" date="2023-05" db="EMBL/GenBank/DDBJ databases">
        <authorList>
            <person name="Smith C.H."/>
        </authorList>
    </citation>
    <scope>NUCLEOTIDE SEQUENCE</scope>
    <source>
        <strain evidence="5">CHS0354</strain>
        <tissue evidence="5">Mantle</tissue>
    </source>
</reference>
<evidence type="ECO:0000256" key="1">
    <source>
        <dbReference type="ARBA" id="ARBA00023157"/>
    </source>
</evidence>
<dbReference type="NCBIfam" id="NF040941">
    <property type="entry name" value="GGGWT_bact"/>
    <property type="match status" value="1"/>
</dbReference>
<dbReference type="GO" id="GO:0005615">
    <property type="term" value="C:extracellular space"/>
    <property type="evidence" value="ECO:0007669"/>
    <property type="project" value="TreeGrafter"/>
</dbReference>
<feature type="transmembrane region" description="Helical" evidence="3">
    <location>
        <begin position="37"/>
        <end position="58"/>
    </location>
</feature>
<dbReference type="InterPro" id="IPR002181">
    <property type="entry name" value="Fibrinogen_a/b/g_C_dom"/>
</dbReference>
<keyword evidence="3" id="KW-1133">Transmembrane helix</keyword>
<feature type="region of interest" description="Disordered" evidence="2">
    <location>
        <begin position="1"/>
        <end position="27"/>
    </location>
</feature>
<sequence length="310" mass="34807">MSDECKINCENGRQRKPSTTMPGSTTKEGADKGFGGILLHFATLAVAAGLAASVWYQLSGIAKDLESISTTLEKSSASAPLEEKSDKAPDEPRDCFDVLSAGHTKTGMYTIYPQGMKRGLLVFCDMDTDGGGWLVFQRRRDGEQDFYQKWEPYQFGFGNQSKEFWLGNEYLHLITSQGLYELRIDMESFDFEEKYAKYNVFHVASRGEKFQLSISGFSGDVDNSFSNHNGHRFSTDDQDNDFEIGSCANAFKGGWWYSNCLTVCLNGQYLGGKHESKANGIHWMSWTGIFSSLKWTEMKIRPVDGTMVRT</sequence>
<dbReference type="InterPro" id="IPR050373">
    <property type="entry name" value="Fibrinogen_C-term_domain"/>
</dbReference>
<keyword evidence="1" id="KW-1015">Disulfide bond</keyword>
<protein>
    <recommendedName>
        <fullName evidence="4">Fibrinogen C-terminal domain-containing protein</fullName>
    </recommendedName>
</protein>
<keyword evidence="6" id="KW-1185">Reference proteome</keyword>
<accession>A0AAE0SJZ5</accession>
<dbReference type="SUPFAM" id="SSF56496">
    <property type="entry name" value="Fibrinogen C-terminal domain-like"/>
    <property type="match status" value="1"/>
</dbReference>
<dbReference type="InterPro" id="IPR036056">
    <property type="entry name" value="Fibrinogen-like_C"/>
</dbReference>
<feature type="compositionally biased region" description="Basic and acidic residues" evidence="2">
    <location>
        <begin position="81"/>
        <end position="93"/>
    </location>
</feature>
<keyword evidence="3" id="KW-0812">Transmembrane</keyword>
<keyword evidence="3" id="KW-0472">Membrane</keyword>
<dbReference type="SMART" id="SM00186">
    <property type="entry name" value="FBG"/>
    <property type="match status" value="1"/>
</dbReference>
<feature type="domain" description="Fibrinogen C-terminal" evidence="4">
    <location>
        <begin position="86"/>
        <end position="304"/>
    </location>
</feature>
<reference evidence="5" key="2">
    <citation type="journal article" date="2021" name="Genome Biol. Evol.">
        <title>Developing a high-quality reference genome for a parasitic bivalve with doubly uniparental inheritance (Bivalvia: Unionida).</title>
        <authorList>
            <person name="Smith C.H."/>
        </authorList>
    </citation>
    <scope>NUCLEOTIDE SEQUENCE</scope>
    <source>
        <strain evidence="5">CHS0354</strain>
        <tissue evidence="5">Mantle</tissue>
    </source>
</reference>
<dbReference type="PROSITE" id="PS51406">
    <property type="entry name" value="FIBRINOGEN_C_2"/>
    <property type="match status" value="1"/>
</dbReference>
<dbReference type="PANTHER" id="PTHR19143:SF458">
    <property type="entry name" value="FIBRINOGEN C-TERMINAL DOMAIN-CONTAINING PROTEIN-RELATED"/>
    <property type="match status" value="1"/>
</dbReference>
<evidence type="ECO:0000259" key="4">
    <source>
        <dbReference type="PROSITE" id="PS51406"/>
    </source>
</evidence>
<dbReference type="PANTHER" id="PTHR19143">
    <property type="entry name" value="FIBRINOGEN/TENASCIN/ANGIOPOEITIN"/>
    <property type="match status" value="1"/>
</dbReference>
<evidence type="ECO:0000313" key="6">
    <source>
        <dbReference type="Proteomes" id="UP001195483"/>
    </source>
</evidence>
<dbReference type="FunFam" id="3.90.215.10:FF:000001">
    <property type="entry name" value="Tenascin isoform 1"/>
    <property type="match status" value="1"/>
</dbReference>
<evidence type="ECO:0000256" key="2">
    <source>
        <dbReference type="SAM" id="MobiDB-lite"/>
    </source>
</evidence>
<dbReference type="Proteomes" id="UP001195483">
    <property type="component" value="Unassembled WGS sequence"/>
</dbReference>